<keyword evidence="1" id="KW-1015">Disulfide bond</keyword>
<feature type="domain" description="C-type lectin" evidence="3">
    <location>
        <begin position="118"/>
        <end position="232"/>
    </location>
</feature>
<dbReference type="SUPFAM" id="SSF56436">
    <property type="entry name" value="C-type lectin-like"/>
    <property type="match status" value="1"/>
</dbReference>
<dbReference type="PROSITE" id="PS50041">
    <property type="entry name" value="C_TYPE_LECTIN_2"/>
    <property type="match status" value="1"/>
</dbReference>
<dbReference type="InterPro" id="IPR016186">
    <property type="entry name" value="C-type_lectin-like/link_sf"/>
</dbReference>
<dbReference type="InterPro" id="IPR018378">
    <property type="entry name" value="C-type_lectin_CS"/>
</dbReference>
<dbReference type="InterPro" id="IPR016187">
    <property type="entry name" value="CTDL_fold"/>
</dbReference>
<name>A0A8B6D0Y1_MYTGA</name>
<evidence type="ECO:0000313" key="5">
    <source>
        <dbReference type="Proteomes" id="UP000596742"/>
    </source>
</evidence>
<evidence type="ECO:0000256" key="2">
    <source>
        <dbReference type="SAM" id="SignalP"/>
    </source>
</evidence>
<dbReference type="InterPro" id="IPR050111">
    <property type="entry name" value="C-type_lectin/snaclec_domain"/>
</dbReference>
<dbReference type="InterPro" id="IPR001304">
    <property type="entry name" value="C-type_lectin-like"/>
</dbReference>
<dbReference type="EMBL" id="UYJE01002753">
    <property type="protein sequence ID" value="VDI13380.1"/>
    <property type="molecule type" value="Genomic_DNA"/>
</dbReference>
<evidence type="ECO:0000313" key="4">
    <source>
        <dbReference type="EMBL" id="VDI13380.1"/>
    </source>
</evidence>
<gene>
    <name evidence="4" type="ORF">MGAL_10B091751</name>
</gene>
<accession>A0A8B6D0Y1</accession>
<keyword evidence="5" id="KW-1185">Reference proteome</keyword>
<proteinExistence type="predicted"/>
<protein>
    <recommendedName>
        <fullName evidence="3">C-type lectin domain-containing protein</fullName>
    </recommendedName>
</protein>
<reference evidence="4" key="1">
    <citation type="submission" date="2018-11" db="EMBL/GenBank/DDBJ databases">
        <authorList>
            <person name="Alioto T."/>
            <person name="Alioto T."/>
        </authorList>
    </citation>
    <scope>NUCLEOTIDE SEQUENCE</scope>
</reference>
<dbReference type="Proteomes" id="UP000596742">
    <property type="component" value="Unassembled WGS sequence"/>
</dbReference>
<feature type="chain" id="PRO_5032274933" description="C-type lectin domain-containing protein" evidence="2">
    <location>
        <begin position="27"/>
        <end position="237"/>
    </location>
</feature>
<dbReference type="SMART" id="SM00034">
    <property type="entry name" value="CLECT"/>
    <property type="match status" value="1"/>
</dbReference>
<comment type="caution">
    <text evidence="4">The sequence shown here is derived from an EMBL/GenBank/DDBJ whole genome shotgun (WGS) entry which is preliminary data.</text>
</comment>
<sequence length="237" mass="27174">MITLRTHSIVVCSLLLFYLMISFCFAQQNIRKRNFVIMKGRRILPSNTKIMTKIVQSYMACAALCSKQETCCYASHDSNTHRCDLDVSCCPQSEPLLGAIMFRILSVSLSCQSGWHKFGNNCYYISNVTKSWNDAEVTCKQNGSMLAEVKSSCENDFLKTKVNGSLEYWIGGTDIQNENLWIWSSSETKLTFFDWSPAQPNNYYGDQHCLEFNYKSAWNDKECALLRPFICEKSLLQ</sequence>
<dbReference type="PROSITE" id="PS00615">
    <property type="entry name" value="C_TYPE_LECTIN_1"/>
    <property type="match status" value="1"/>
</dbReference>
<dbReference type="Pfam" id="PF00059">
    <property type="entry name" value="Lectin_C"/>
    <property type="match status" value="1"/>
</dbReference>
<evidence type="ECO:0000256" key="1">
    <source>
        <dbReference type="ARBA" id="ARBA00023157"/>
    </source>
</evidence>
<evidence type="ECO:0000259" key="3">
    <source>
        <dbReference type="PROSITE" id="PS50041"/>
    </source>
</evidence>
<organism evidence="4 5">
    <name type="scientific">Mytilus galloprovincialis</name>
    <name type="common">Mediterranean mussel</name>
    <dbReference type="NCBI Taxonomy" id="29158"/>
    <lineage>
        <taxon>Eukaryota</taxon>
        <taxon>Metazoa</taxon>
        <taxon>Spiralia</taxon>
        <taxon>Lophotrochozoa</taxon>
        <taxon>Mollusca</taxon>
        <taxon>Bivalvia</taxon>
        <taxon>Autobranchia</taxon>
        <taxon>Pteriomorphia</taxon>
        <taxon>Mytilida</taxon>
        <taxon>Mytiloidea</taxon>
        <taxon>Mytilidae</taxon>
        <taxon>Mytilinae</taxon>
        <taxon>Mytilus</taxon>
    </lineage>
</organism>
<feature type="signal peptide" evidence="2">
    <location>
        <begin position="1"/>
        <end position="26"/>
    </location>
</feature>
<keyword evidence="2" id="KW-0732">Signal</keyword>
<dbReference type="PANTHER" id="PTHR22803">
    <property type="entry name" value="MANNOSE, PHOSPHOLIPASE, LECTIN RECEPTOR RELATED"/>
    <property type="match status" value="1"/>
</dbReference>
<dbReference type="Gene3D" id="3.10.100.10">
    <property type="entry name" value="Mannose-Binding Protein A, subunit A"/>
    <property type="match status" value="1"/>
</dbReference>
<dbReference type="AlphaFoldDB" id="A0A8B6D0Y1"/>
<dbReference type="OrthoDB" id="6285913at2759"/>